<dbReference type="Proteomes" id="UP001165065">
    <property type="component" value="Unassembled WGS sequence"/>
</dbReference>
<dbReference type="Gene3D" id="1.25.10.10">
    <property type="entry name" value="Leucine-rich Repeat Variant"/>
    <property type="match status" value="1"/>
</dbReference>
<proteinExistence type="predicted"/>
<dbReference type="EMBL" id="BRYA01000689">
    <property type="protein sequence ID" value="GMI29872.1"/>
    <property type="molecule type" value="Genomic_DNA"/>
</dbReference>
<dbReference type="InterPro" id="IPR039678">
    <property type="entry name" value="CTNNBL1"/>
</dbReference>
<comment type="subcellular location">
    <subcellularLocation>
        <location evidence="1">Nucleus</location>
    </subcellularLocation>
</comment>
<dbReference type="PANTHER" id="PTHR14978">
    <property type="entry name" value="BETA-CATENIN-LIKE PROTEIN 1 NUCLEAR ASSOCIATED PROTEIN"/>
    <property type="match status" value="1"/>
</dbReference>
<accession>A0A9W7L3S4</accession>
<keyword evidence="8" id="KW-1185">Reference proteome</keyword>
<dbReference type="InterPro" id="IPR011989">
    <property type="entry name" value="ARM-like"/>
</dbReference>
<keyword evidence="4" id="KW-0175">Coiled coil</keyword>
<dbReference type="GO" id="GO:0005681">
    <property type="term" value="C:spliceosomal complex"/>
    <property type="evidence" value="ECO:0007669"/>
    <property type="project" value="TreeGrafter"/>
</dbReference>
<name>A0A9W7L3S4_9STRA</name>
<gene>
    <name evidence="7" type="ORF">TrCOL_g12895</name>
</gene>
<reference evidence="8" key="1">
    <citation type="journal article" date="2023" name="Commun. Biol.">
        <title>Genome analysis of Parmales, the sister group of diatoms, reveals the evolutionary specialization of diatoms from phago-mixotrophs to photoautotrophs.</title>
        <authorList>
            <person name="Ban H."/>
            <person name="Sato S."/>
            <person name="Yoshikawa S."/>
            <person name="Yamada K."/>
            <person name="Nakamura Y."/>
            <person name="Ichinomiya M."/>
            <person name="Sato N."/>
            <person name="Blanc-Mathieu R."/>
            <person name="Endo H."/>
            <person name="Kuwata A."/>
            <person name="Ogata H."/>
        </authorList>
    </citation>
    <scope>NUCLEOTIDE SEQUENCE [LARGE SCALE GENOMIC DNA]</scope>
</reference>
<dbReference type="SMART" id="SM01156">
    <property type="entry name" value="DUF1716"/>
    <property type="match status" value="1"/>
</dbReference>
<keyword evidence="2" id="KW-0597">Phosphoprotein</keyword>
<evidence type="ECO:0000256" key="3">
    <source>
        <dbReference type="ARBA" id="ARBA00022737"/>
    </source>
</evidence>
<evidence type="ECO:0000256" key="4">
    <source>
        <dbReference type="ARBA" id="ARBA00023054"/>
    </source>
</evidence>
<dbReference type="PANTHER" id="PTHR14978:SF0">
    <property type="entry name" value="BETA-CATENIN-LIKE PROTEIN 1"/>
    <property type="match status" value="1"/>
</dbReference>
<evidence type="ECO:0000256" key="1">
    <source>
        <dbReference type="ARBA" id="ARBA00004123"/>
    </source>
</evidence>
<dbReference type="Pfam" id="PF08216">
    <property type="entry name" value="CTNNBL"/>
    <property type="match status" value="1"/>
</dbReference>
<dbReference type="AlphaFoldDB" id="A0A9W7L3S4"/>
<protein>
    <recommendedName>
        <fullName evidence="6">Beta-catenin-like protein 1 N-terminal domain-containing protein</fullName>
    </recommendedName>
</protein>
<organism evidence="7 8">
    <name type="scientific">Triparma columacea</name>
    <dbReference type="NCBI Taxonomy" id="722753"/>
    <lineage>
        <taxon>Eukaryota</taxon>
        <taxon>Sar</taxon>
        <taxon>Stramenopiles</taxon>
        <taxon>Ochrophyta</taxon>
        <taxon>Bolidophyceae</taxon>
        <taxon>Parmales</taxon>
        <taxon>Triparmaceae</taxon>
        <taxon>Triparma</taxon>
    </lineage>
</organism>
<evidence type="ECO:0000313" key="7">
    <source>
        <dbReference type="EMBL" id="GMI29872.1"/>
    </source>
</evidence>
<feature type="domain" description="Beta-catenin-like protein 1 N-terminal" evidence="6">
    <location>
        <begin position="3"/>
        <end position="97"/>
    </location>
</feature>
<evidence type="ECO:0000259" key="6">
    <source>
        <dbReference type="SMART" id="SM01156"/>
    </source>
</evidence>
<evidence type="ECO:0000256" key="2">
    <source>
        <dbReference type="ARBA" id="ARBA00022553"/>
    </source>
</evidence>
<evidence type="ECO:0000256" key="5">
    <source>
        <dbReference type="ARBA" id="ARBA00023242"/>
    </source>
</evidence>
<keyword evidence="3" id="KW-0677">Repeat</keyword>
<dbReference type="InterPro" id="IPR013180">
    <property type="entry name" value="CTNNBL1_N"/>
</dbReference>
<dbReference type="OrthoDB" id="1898821at2759"/>
<evidence type="ECO:0000313" key="8">
    <source>
        <dbReference type="Proteomes" id="UP001165065"/>
    </source>
</evidence>
<comment type="caution">
    <text evidence="7">The sequence shown here is derived from an EMBL/GenBank/DDBJ whole genome shotgun (WGS) entry which is preliminary data.</text>
</comment>
<keyword evidence="5" id="KW-0539">Nucleus</keyword>
<sequence length="528" mass="58068">MAKSKVILTTTLSGIKSACLSLETLVTSNARLRLDNPTDPSSWLDSELSLFDHLAALASSWGVMDPKLLTVLVQLGAWDTIVGLCTHANLDVSIAAIEVVGEMIGDSTSVVEGGEYALVYEFVKNGGLEIFGRNLERVEGEDNEGGTEGERCVEVTLQVIMSVMEVARGTEGEQGAVGRVEGTVWDTCKGWVKRRLENEGKGKVAMWRENQRAAAEVMASVLTYKGLSSSSTDESGALKDIEVEEGDVEAVLVAFSRYMRKEPEPGDEVEYVENLADCLCCMAKLCASGFRAHEGTALCFRILAGRAHAGSGAMKAVGEYLRGRKEAEEIVDNGGIKTLGRIFMGRGKPKMVTGLKEGKKLKREKRNWERGIEEKVVEVVYLLTRHLVGGEEREYKERMLAKFLESECERCERVVEIMIREDARMREAEIKYLRSEEADEDEELGLDVEARAVAVKMEKGGTSYFQSAAIAGWICQNSKAGFSAIKEALSVRGSGMTLIKEGVKEWKDMMEEGEEKRRLEVILADIGA</sequence>